<dbReference type="Proteomes" id="UP000465846">
    <property type="component" value="Chromosome"/>
</dbReference>
<keyword evidence="1" id="KW-1133">Transmembrane helix</keyword>
<organism evidence="2 3">
    <name type="scientific">Halogeometricum borinquense</name>
    <dbReference type="NCBI Taxonomy" id="60847"/>
    <lineage>
        <taxon>Archaea</taxon>
        <taxon>Methanobacteriati</taxon>
        <taxon>Methanobacteriota</taxon>
        <taxon>Stenosarchaea group</taxon>
        <taxon>Halobacteria</taxon>
        <taxon>Halobacteriales</taxon>
        <taxon>Haloferacaceae</taxon>
        <taxon>Halogeometricum</taxon>
    </lineage>
</organism>
<name>A0A6C0UKL3_9EURY</name>
<keyword evidence="1" id="KW-0472">Membrane</keyword>
<evidence type="ECO:0000313" key="3">
    <source>
        <dbReference type="Proteomes" id="UP000465846"/>
    </source>
</evidence>
<feature type="transmembrane region" description="Helical" evidence="1">
    <location>
        <begin position="38"/>
        <end position="56"/>
    </location>
</feature>
<dbReference type="EMBL" id="CP048739">
    <property type="protein sequence ID" value="QIB76015.1"/>
    <property type="molecule type" value="Genomic_DNA"/>
</dbReference>
<evidence type="ECO:0000313" key="2">
    <source>
        <dbReference type="EMBL" id="QIB76015.1"/>
    </source>
</evidence>
<keyword evidence="1" id="KW-0812">Transmembrane</keyword>
<dbReference type="AlphaFoldDB" id="A0A6C0UKL3"/>
<accession>A0A6C0UKL3</accession>
<gene>
    <name evidence="2" type="ORF">G3I44_18065</name>
</gene>
<evidence type="ECO:0000256" key="1">
    <source>
        <dbReference type="SAM" id="Phobius"/>
    </source>
</evidence>
<sequence length="106" mass="11779">MTKTRQGLVPTELTDQNRALDQFLRQRCPPMNLKRWKFVKNAVFAAAILGYGFTLVREGADPTIVFAGTVALLIPLLGIEFGEFAAAWTMIQGGNPPVQSRDDDQR</sequence>
<reference evidence="2 3" key="1">
    <citation type="submission" date="2020-02" db="EMBL/GenBank/DDBJ databases">
        <title>Whole genome sequence of Halogeometricum borinquense strain wsp4.</title>
        <authorList>
            <person name="Verma D.K."/>
            <person name="Gopal K."/>
            <person name="Prasad E.S."/>
        </authorList>
    </citation>
    <scope>NUCLEOTIDE SEQUENCE [LARGE SCALE GENOMIC DNA]</scope>
    <source>
        <strain evidence="3">wsp4</strain>
    </source>
</reference>
<protein>
    <submittedName>
        <fullName evidence="2">Uncharacterized protein</fullName>
    </submittedName>
</protein>
<feature type="transmembrane region" description="Helical" evidence="1">
    <location>
        <begin position="62"/>
        <end position="82"/>
    </location>
</feature>
<proteinExistence type="predicted"/>